<protein>
    <submittedName>
        <fullName evidence="2">Class I SAM-dependent methyltransferase</fullName>
    </submittedName>
</protein>
<dbReference type="EMBL" id="JBIPKE010000018">
    <property type="protein sequence ID" value="MFH6984756.1"/>
    <property type="molecule type" value="Genomic_DNA"/>
</dbReference>
<keyword evidence="2" id="KW-0808">Transferase</keyword>
<keyword evidence="3" id="KW-1185">Reference proteome</keyword>
<dbReference type="RefSeq" id="WP_159583899.1">
    <property type="nucleotide sequence ID" value="NZ_JBIPKE010000018.1"/>
</dbReference>
<name>A0ABW7NBU6_9BACT</name>
<organism evidence="2 3">
    <name type="scientific">Marinoscillum luteum</name>
    <dbReference type="NCBI Taxonomy" id="861051"/>
    <lineage>
        <taxon>Bacteria</taxon>
        <taxon>Pseudomonadati</taxon>
        <taxon>Bacteroidota</taxon>
        <taxon>Cytophagia</taxon>
        <taxon>Cytophagales</taxon>
        <taxon>Reichenbachiellaceae</taxon>
        <taxon>Marinoscillum</taxon>
    </lineage>
</organism>
<keyword evidence="2" id="KW-0489">Methyltransferase</keyword>
<dbReference type="InterPro" id="IPR013216">
    <property type="entry name" value="Methyltransf_11"/>
</dbReference>
<reference evidence="2 3" key="1">
    <citation type="journal article" date="2013" name="Int. J. Syst. Evol. Microbiol.">
        <title>Marinoscillum luteum sp. nov., isolated from marine sediment.</title>
        <authorList>
            <person name="Cha I.T."/>
            <person name="Park S.J."/>
            <person name="Kim S.J."/>
            <person name="Kim J.G."/>
            <person name="Jung M.Y."/>
            <person name="Shin K.S."/>
            <person name="Kwon K.K."/>
            <person name="Yang S.H."/>
            <person name="Seo Y.S."/>
            <person name="Rhee S.K."/>
        </authorList>
    </citation>
    <scope>NUCLEOTIDE SEQUENCE [LARGE SCALE GENOMIC DNA]</scope>
    <source>
        <strain evidence="2 3">KCTC 23939</strain>
    </source>
</reference>
<accession>A0ABW7NBU6</accession>
<dbReference type="SUPFAM" id="SSF53335">
    <property type="entry name" value="S-adenosyl-L-methionine-dependent methyltransferases"/>
    <property type="match status" value="1"/>
</dbReference>
<gene>
    <name evidence="2" type="ORF">ACHKAR_14970</name>
</gene>
<comment type="caution">
    <text evidence="2">The sequence shown here is derived from an EMBL/GenBank/DDBJ whole genome shotgun (WGS) entry which is preliminary data.</text>
</comment>
<dbReference type="GO" id="GO:0008168">
    <property type="term" value="F:methyltransferase activity"/>
    <property type="evidence" value="ECO:0007669"/>
    <property type="project" value="UniProtKB-KW"/>
</dbReference>
<feature type="domain" description="Methyltransferase type 11" evidence="1">
    <location>
        <begin position="32"/>
        <end position="83"/>
    </location>
</feature>
<dbReference type="GO" id="GO:0032259">
    <property type="term" value="P:methylation"/>
    <property type="evidence" value="ECO:0007669"/>
    <property type="project" value="UniProtKB-KW"/>
</dbReference>
<evidence type="ECO:0000313" key="3">
    <source>
        <dbReference type="Proteomes" id="UP001610063"/>
    </source>
</evidence>
<proteinExistence type="predicted"/>
<evidence type="ECO:0000259" key="1">
    <source>
        <dbReference type="Pfam" id="PF08241"/>
    </source>
</evidence>
<dbReference type="Gene3D" id="3.40.50.150">
    <property type="entry name" value="Vaccinia Virus protein VP39"/>
    <property type="match status" value="1"/>
</dbReference>
<dbReference type="CDD" id="cd02440">
    <property type="entry name" value="AdoMet_MTases"/>
    <property type="match status" value="1"/>
</dbReference>
<dbReference type="Pfam" id="PF08241">
    <property type="entry name" value="Methyltransf_11"/>
    <property type="match status" value="1"/>
</dbReference>
<evidence type="ECO:0000313" key="2">
    <source>
        <dbReference type="EMBL" id="MFH6984756.1"/>
    </source>
</evidence>
<dbReference type="InterPro" id="IPR029063">
    <property type="entry name" value="SAM-dependent_MTases_sf"/>
</dbReference>
<sequence length="200" mass="22825">MSSSSPKKLQIGAQGNSINGWLNADIEPKANHVVYMDATKTFPFGDNTLDYVFAEHMIEHIPYGDADFMIKECFRVLKPQGKIRIATPNLMGAIQVLQNPDTPEHKEYIDHYYNLFIDQGVPRDPAFVVNKLFYGFKHRFIHTEFTLTHLLETNGFNHVRKYEVGESNDPELTGVEQHMNEMGLVPNKVETIVMQAQKNG</sequence>
<dbReference type="Proteomes" id="UP001610063">
    <property type="component" value="Unassembled WGS sequence"/>
</dbReference>